<sequence length="234" mass="25910">MASTSEDENSSSLEINQHSPYYINPSDQPATPLVTQLLDGPNFPTWHQGIAKALEAKNKLGFINCNITKPDQTNPLYPYWVRGNKILKANERDRPMEFLHGLHSIRSQILLQDPLPSVNKASSILLQEERQRGLYQPSITADTAAMAAQKFYQKGGKNPGSSTRPYCTHCGKSGHYESKCYKKHGYPPRNLSKGDPQSGTNARVTPPQENSAAANNGAVVPLNVEQLTHCCRRP</sequence>
<accession>A0ACB9LFK3</accession>
<name>A0ACB9LFK3_BAUVA</name>
<protein>
    <submittedName>
        <fullName evidence="1">Uncharacterized protein</fullName>
    </submittedName>
</protein>
<evidence type="ECO:0000313" key="1">
    <source>
        <dbReference type="EMBL" id="KAI4308287.1"/>
    </source>
</evidence>
<proteinExistence type="predicted"/>
<keyword evidence="2" id="KW-1185">Reference proteome</keyword>
<reference evidence="1 2" key="1">
    <citation type="journal article" date="2022" name="DNA Res.">
        <title>Chromosomal-level genome assembly of the orchid tree Bauhinia variegata (Leguminosae; Cercidoideae) supports the allotetraploid origin hypothesis of Bauhinia.</title>
        <authorList>
            <person name="Zhong Y."/>
            <person name="Chen Y."/>
            <person name="Zheng D."/>
            <person name="Pang J."/>
            <person name="Liu Y."/>
            <person name="Luo S."/>
            <person name="Meng S."/>
            <person name="Qian L."/>
            <person name="Wei D."/>
            <person name="Dai S."/>
            <person name="Zhou R."/>
        </authorList>
    </citation>
    <scope>NUCLEOTIDE SEQUENCE [LARGE SCALE GENOMIC DNA]</scope>
    <source>
        <strain evidence="1">BV-YZ2020</strain>
    </source>
</reference>
<dbReference type="Proteomes" id="UP000828941">
    <property type="component" value="Chromosome 12"/>
</dbReference>
<comment type="caution">
    <text evidence="1">The sequence shown here is derived from an EMBL/GenBank/DDBJ whole genome shotgun (WGS) entry which is preliminary data.</text>
</comment>
<dbReference type="EMBL" id="CM039437">
    <property type="protein sequence ID" value="KAI4308287.1"/>
    <property type="molecule type" value="Genomic_DNA"/>
</dbReference>
<evidence type="ECO:0000313" key="2">
    <source>
        <dbReference type="Proteomes" id="UP000828941"/>
    </source>
</evidence>
<organism evidence="1 2">
    <name type="scientific">Bauhinia variegata</name>
    <name type="common">Purple orchid tree</name>
    <name type="synonym">Phanera variegata</name>
    <dbReference type="NCBI Taxonomy" id="167791"/>
    <lineage>
        <taxon>Eukaryota</taxon>
        <taxon>Viridiplantae</taxon>
        <taxon>Streptophyta</taxon>
        <taxon>Embryophyta</taxon>
        <taxon>Tracheophyta</taxon>
        <taxon>Spermatophyta</taxon>
        <taxon>Magnoliopsida</taxon>
        <taxon>eudicotyledons</taxon>
        <taxon>Gunneridae</taxon>
        <taxon>Pentapetalae</taxon>
        <taxon>rosids</taxon>
        <taxon>fabids</taxon>
        <taxon>Fabales</taxon>
        <taxon>Fabaceae</taxon>
        <taxon>Cercidoideae</taxon>
        <taxon>Cercideae</taxon>
        <taxon>Bauhiniinae</taxon>
        <taxon>Bauhinia</taxon>
    </lineage>
</organism>
<gene>
    <name evidence="1" type="ORF">L6164_031377</name>
</gene>